<name>D8U6K8_VOLCA</name>
<protein>
    <recommendedName>
        <fullName evidence="7">CHASE domain-containing protein</fullName>
    </recommendedName>
</protein>
<dbReference type="RefSeq" id="XP_002954308.1">
    <property type="nucleotide sequence ID" value="XM_002954262.1"/>
</dbReference>
<accession>D8U6K8</accession>
<dbReference type="PROSITE" id="PS50839">
    <property type="entry name" value="CHASE"/>
    <property type="match status" value="1"/>
</dbReference>
<dbReference type="STRING" id="3068.D8U6K8"/>
<evidence type="ECO:0000313" key="9">
    <source>
        <dbReference type="Proteomes" id="UP000001058"/>
    </source>
</evidence>
<dbReference type="InParanoid" id="D8U6K8"/>
<dbReference type="OrthoDB" id="540454at2759"/>
<feature type="non-terminal residue" evidence="8">
    <location>
        <position position="588"/>
    </location>
</feature>
<dbReference type="SMART" id="SM01079">
    <property type="entry name" value="CHASE"/>
    <property type="match status" value="1"/>
</dbReference>
<proteinExistence type="predicted"/>
<keyword evidence="9" id="KW-1185">Reference proteome</keyword>
<evidence type="ECO:0000256" key="2">
    <source>
        <dbReference type="ARBA" id="ARBA00022692"/>
    </source>
</evidence>
<keyword evidence="4 6" id="KW-0472">Membrane</keyword>
<evidence type="ECO:0000256" key="4">
    <source>
        <dbReference type="ARBA" id="ARBA00023136"/>
    </source>
</evidence>
<evidence type="ECO:0000256" key="5">
    <source>
        <dbReference type="SAM" id="MobiDB-lite"/>
    </source>
</evidence>
<dbReference type="InterPro" id="IPR006189">
    <property type="entry name" value="CHASE_dom"/>
</dbReference>
<dbReference type="Pfam" id="PF03924">
    <property type="entry name" value="CHASE"/>
    <property type="match status" value="1"/>
</dbReference>
<dbReference type="Gene3D" id="3.30.450.350">
    <property type="entry name" value="CHASE domain"/>
    <property type="match status" value="1"/>
</dbReference>
<dbReference type="EMBL" id="GL378362">
    <property type="protein sequence ID" value="EFJ44732.1"/>
    <property type="molecule type" value="Genomic_DNA"/>
</dbReference>
<dbReference type="KEGG" id="vcn:VOLCADRAFT_95096"/>
<dbReference type="GO" id="GO:0016020">
    <property type="term" value="C:membrane"/>
    <property type="evidence" value="ECO:0007669"/>
    <property type="project" value="UniProtKB-SubCell"/>
</dbReference>
<sequence length="588" mass="64854">MAEGAEVSNGHIVVTVPTWAAACENYNGTTHPSAPLLQNPCSEGELRPPISIACATADDSQQEHVGTSETLDAEKLRSVVEKNRVATYQDSRHPFAHIAKRTRLSRRLGPARANLVPSTTDKRQRGNVKKKALLLAIRRDKKVVIVPLLLLFLCMGLGLWGVFAASAQERRQRLANAQNRAADKAQTIASELRACYLPVKVMQSFVTRYPYFPDLKATFPSLATELLSLTAAGSIDSMQLAPLGVVRAIEPLKGNEDAINFDLLNDTKNREFALKTIASHNLTLAGPYKLVQGYMGAPARYPIFVRGVDPNDTFGTGQDVVNCSICYDPSTRTKFWGFATVMIHWKRFLYDVVRIDDLNRQGLHYRLTRPDDVDRSVPFLLAGRAEALRVPVEVNILVPNNVWSLTVADARGWSPNWEWPLVAMVIVMSILMAMLVGMALIGRAQQHLLLEEVLVSDPWVTVATHGQKRRNGQSISPRQMKVFCILGGVLVVGRPRQLQSLAGDDKQSPQVLRELSVAIKTIVLPANMSGKEKREKMAVMEAAISSSLAHPNVVATYTYQIKPLKDSSSNYKSPRPSDRLTPSAILVG</sequence>
<dbReference type="AlphaFoldDB" id="D8U6K8"/>
<dbReference type="GeneID" id="9624082"/>
<evidence type="ECO:0000259" key="7">
    <source>
        <dbReference type="PROSITE" id="PS50839"/>
    </source>
</evidence>
<reference evidence="8 9" key="1">
    <citation type="journal article" date="2010" name="Science">
        <title>Genomic analysis of organismal complexity in the multicellular green alga Volvox carteri.</title>
        <authorList>
            <person name="Prochnik S.E."/>
            <person name="Umen J."/>
            <person name="Nedelcu A.M."/>
            <person name="Hallmann A."/>
            <person name="Miller S.M."/>
            <person name="Nishii I."/>
            <person name="Ferris P."/>
            <person name="Kuo A."/>
            <person name="Mitros T."/>
            <person name="Fritz-Laylin L.K."/>
            <person name="Hellsten U."/>
            <person name="Chapman J."/>
            <person name="Simakov O."/>
            <person name="Rensing S.A."/>
            <person name="Terry A."/>
            <person name="Pangilinan J."/>
            <person name="Kapitonov V."/>
            <person name="Jurka J."/>
            <person name="Salamov A."/>
            <person name="Shapiro H."/>
            <person name="Schmutz J."/>
            <person name="Grimwood J."/>
            <person name="Lindquist E."/>
            <person name="Lucas S."/>
            <person name="Grigoriev I.V."/>
            <person name="Schmitt R."/>
            <person name="Kirk D."/>
            <person name="Rokhsar D.S."/>
        </authorList>
    </citation>
    <scope>NUCLEOTIDE SEQUENCE [LARGE SCALE GENOMIC DNA]</scope>
    <source>
        <strain evidence="9">f. Nagariensis / Eve</strain>
    </source>
</reference>
<organism evidence="9">
    <name type="scientific">Volvox carteri f. nagariensis</name>
    <dbReference type="NCBI Taxonomy" id="3068"/>
    <lineage>
        <taxon>Eukaryota</taxon>
        <taxon>Viridiplantae</taxon>
        <taxon>Chlorophyta</taxon>
        <taxon>core chlorophytes</taxon>
        <taxon>Chlorophyceae</taxon>
        <taxon>CS clade</taxon>
        <taxon>Chlamydomonadales</taxon>
        <taxon>Volvocaceae</taxon>
        <taxon>Volvox</taxon>
    </lineage>
</organism>
<evidence type="ECO:0000313" key="8">
    <source>
        <dbReference type="EMBL" id="EFJ44732.1"/>
    </source>
</evidence>
<evidence type="ECO:0000256" key="1">
    <source>
        <dbReference type="ARBA" id="ARBA00004370"/>
    </source>
</evidence>
<comment type="subcellular location">
    <subcellularLocation>
        <location evidence="1">Membrane</location>
    </subcellularLocation>
</comment>
<gene>
    <name evidence="8" type="ORF">VOLCADRAFT_95096</name>
</gene>
<dbReference type="GO" id="GO:0007165">
    <property type="term" value="P:signal transduction"/>
    <property type="evidence" value="ECO:0007669"/>
    <property type="project" value="UniProtKB-ARBA"/>
</dbReference>
<evidence type="ECO:0000256" key="3">
    <source>
        <dbReference type="ARBA" id="ARBA00022989"/>
    </source>
</evidence>
<feature type="transmembrane region" description="Helical" evidence="6">
    <location>
        <begin position="143"/>
        <end position="163"/>
    </location>
</feature>
<feature type="transmembrane region" description="Helical" evidence="6">
    <location>
        <begin position="419"/>
        <end position="441"/>
    </location>
</feature>
<keyword evidence="3 6" id="KW-1133">Transmembrane helix</keyword>
<keyword evidence="2 6" id="KW-0812">Transmembrane</keyword>
<feature type="domain" description="CHASE" evidence="7">
    <location>
        <begin position="245"/>
        <end position="406"/>
    </location>
</feature>
<feature type="region of interest" description="Disordered" evidence="5">
    <location>
        <begin position="565"/>
        <end position="588"/>
    </location>
</feature>
<dbReference type="GO" id="GO:0003824">
    <property type="term" value="F:catalytic activity"/>
    <property type="evidence" value="ECO:0007669"/>
    <property type="project" value="UniProtKB-ARBA"/>
</dbReference>
<dbReference type="Proteomes" id="UP000001058">
    <property type="component" value="Unassembled WGS sequence"/>
</dbReference>
<evidence type="ECO:0000256" key="6">
    <source>
        <dbReference type="SAM" id="Phobius"/>
    </source>
</evidence>
<dbReference type="InterPro" id="IPR042240">
    <property type="entry name" value="CHASE_sf"/>
</dbReference>